<evidence type="ECO:0000313" key="4">
    <source>
        <dbReference type="Proteomes" id="UP000024942"/>
    </source>
</evidence>
<dbReference type="SUPFAM" id="SSF54427">
    <property type="entry name" value="NTF2-like"/>
    <property type="match status" value="1"/>
</dbReference>
<dbReference type="InterPro" id="IPR032710">
    <property type="entry name" value="NTF2-like_dom_sf"/>
</dbReference>
<dbReference type="NCBIfam" id="NF007479">
    <property type="entry name" value="PRK10069.1"/>
    <property type="match status" value="1"/>
</dbReference>
<dbReference type="Proteomes" id="UP000024942">
    <property type="component" value="Unassembled WGS sequence"/>
</dbReference>
<evidence type="ECO:0000256" key="2">
    <source>
        <dbReference type="ARBA" id="ARBA00023002"/>
    </source>
</evidence>
<dbReference type="InterPro" id="IPR000391">
    <property type="entry name" value="Rng_hydr_dOase-bsu"/>
</dbReference>
<organism evidence="3 4">
    <name type="scientific">Hyphomonas oceanitis SCH89</name>
    <dbReference type="NCBI Taxonomy" id="1280953"/>
    <lineage>
        <taxon>Bacteria</taxon>
        <taxon>Pseudomonadati</taxon>
        <taxon>Pseudomonadota</taxon>
        <taxon>Alphaproteobacteria</taxon>
        <taxon>Hyphomonadales</taxon>
        <taxon>Hyphomonadaceae</taxon>
        <taxon>Hyphomonas</taxon>
    </lineage>
</organism>
<keyword evidence="4" id="KW-1185">Reference proteome</keyword>
<keyword evidence="3" id="KW-0223">Dioxygenase</keyword>
<dbReference type="RefSeq" id="WP_035540734.1">
    <property type="nucleotide sequence ID" value="NZ_ARYL01000034.1"/>
</dbReference>
<gene>
    <name evidence="3" type="ORF">HOC_16885</name>
</gene>
<dbReference type="Pfam" id="PF00866">
    <property type="entry name" value="Ring_hydroxyl_B"/>
    <property type="match status" value="1"/>
</dbReference>
<dbReference type="AlphaFoldDB" id="A0A059G2U5"/>
<dbReference type="EMBL" id="ARYL01000034">
    <property type="protein sequence ID" value="KDA01187.1"/>
    <property type="molecule type" value="Genomic_DNA"/>
</dbReference>
<name>A0A059G2U5_9PROT</name>
<accession>A0A059G2U5</accession>
<keyword evidence="2" id="KW-0560">Oxidoreductase</keyword>
<dbReference type="OrthoDB" id="7446267at2"/>
<protein>
    <submittedName>
        <fullName evidence="3">3-phenylpropionate dioxygenase subunit beta</fullName>
    </submittedName>
</protein>
<dbReference type="PATRIC" id="fig|1280953.3.peg.3383"/>
<dbReference type="CDD" id="cd00667">
    <property type="entry name" value="ring_hydroxylating_dioxygenases_beta"/>
    <property type="match status" value="1"/>
</dbReference>
<reference evidence="3 4" key="1">
    <citation type="journal article" date="2014" name="Antonie Van Leeuwenhoek">
        <title>Hyphomonas beringensis sp. nov. and Hyphomonas chukchiensis sp. nov., isolated from surface seawater of the Bering Sea and Chukchi Sea.</title>
        <authorList>
            <person name="Li C."/>
            <person name="Lai Q."/>
            <person name="Li G."/>
            <person name="Dong C."/>
            <person name="Wang J."/>
            <person name="Liao Y."/>
            <person name="Shao Z."/>
        </authorList>
    </citation>
    <scope>NUCLEOTIDE SEQUENCE [LARGE SCALE GENOMIC DNA]</scope>
    <source>
        <strain evidence="3 4">SCH89</strain>
    </source>
</reference>
<dbReference type="eggNOG" id="COG5517">
    <property type="taxonomic scope" value="Bacteria"/>
</dbReference>
<evidence type="ECO:0000313" key="3">
    <source>
        <dbReference type="EMBL" id="KDA01187.1"/>
    </source>
</evidence>
<dbReference type="Gene3D" id="3.10.450.50">
    <property type="match status" value="1"/>
</dbReference>
<proteinExistence type="inferred from homology"/>
<sequence length="183" mass="21647">MTKNATFERPQTGQSASLELTHALTQTVYREARMLDDENYVGWVKMLADDLLYHMPGIETRYRRDKTDQVNDLTRMAYYNDNLEEIKKRLSRLETGTAWSEDPATRYTHIITNVEVEMTEKEGEYQVFSNFYAYRNRNEREEDSLIGNRVDIWREAGAAFQLVKRRIILKHNVLLSKNLNIFL</sequence>
<comment type="caution">
    <text evidence="3">The sequence shown here is derived from an EMBL/GenBank/DDBJ whole genome shotgun (WGS) entry which is preliminary data.</text>
</comment>
<dbReference type="PANTHER" id="PTHR41534">
    <property type="entry name" value="BLR3401 PROTEIN"/>
    <property type="match status" value="1"/>
</dbReference>
<comment type="similarity">
    <text evidence="1">Belongs to the bacterial ring-hydroxylating dioxygenase beta subunit family.</text>
</comment>
<dbReference type="GO" id="GO:0019380">
    <property type="term" value="P:3-phenylpropionate catabolic process"/>
    <property type="evidence" value="ECO:0007669"/>
    <property type="project" value="TreeGrafter"/>
</dbReference>
<dbReference type="GO" id="GO:0051213">
    <property type="term" value="F:dioxygenase activity"/>
    <property type="evidence" value="ECO:0007669"/>
    <property type="project" value="UniProtKB-KW"/>
</dbReference>
<evidence type="ECO:0000256" key="1">
    <source>
        <dbReference type="ARBA" id="ARBA00009570"/>
    </source>
</evidence>
<dbReference type="PANTHER" id="PTHR41534:SF2">
    <property type="entry name" value="3-PHENYLPROPIONATE_CINNAMIC ACID DIOXYGENASE SUBUNIT BETA"/>
    <property type="match status" value="1"/>
</dbReference>
<dbReference type="STRING" id="1280953.HOC_16885"/>